<keyword evidence="3 9" id="KW-0732">Signal</keyword>
<evidence type="ECO:0000256" key="8">
    <source>
        <dbReference type="ARBA" id="ARBA00043266"/>
    </source>
</evidence>
<reference evidence="11" key="1">
    <citation type="submission" date="2025-08" db="UniProtKB">
        <authorList>
            <consortium name="Ensembl"/>
        </authorList>
    </citation>
    <scope>IDENTIFICATION</scope>
</reference>
<dbReference type="PANTHER" id="PTHR19339:SF0">
    <property type="entry name" value="T CELL RECEPTOR ALPHA VARIABLE 41"/>
    <property type="match status" value="1"/>
</dbReference>
<dbReference type="SMART" id="SM00409">
    <property type="entry name" value="IG"/>
    <property type="match status" value="1"/>
</dbReference>
<dbReference type="SUPFAM" id="SSF48726">
    <property type="entry name" value="Immunoglobulin"/>
    <property type="match status" value="1"/>
</dbReference>
<dbReference type="InterPro" id="IPR051896">
    <property type="entry name" value="TCR_alpha_variable"/>
</dbReference>
<evidence type="ECO:0000259" key="10">
    <source>
        <dbReference type="PROSITE" id="PS50835"/>
    </source>
</evidence>
<dbReference type="PROSITE" id="PS50835">
    <property type="entry name" value="IG_LIKE"/>
    <property type="match status" value="1"/>
</dbReference>
<accession>A0A8C6BG29</accession>
<dbReference type="InterPro" id="IPR003599">
    <property type="entry name" value="Ig_sub"/>
</dbReference>
<comment type="subunit">
    <text evidence="7">Alpha-beta TR is a heterodimer composed of an alpha and beta chain; disulfide-linked. The alpha-beta TR is associated with the transmembrane signaling CD3 coreceptor proteins to form the TR-CD3 (TcR or TCR). The assembly of alpha-beta TR heterodimers with CD3 occurs in the endoplasmic reticulum where a single alpha-beta TR heterodimer associates with one CD3D-CD3E heterodimer, one CD3G-CD3E heterodimer and one CD247 homodimer forming a stable octameric structure. CD3D-CD3E and CD3G-CD3E heterodimers preferentially associate with TR alpha and TR beta chains, respectively. The association of the CD247 homodimer is the last step of TcR assembly in the endoplasmic reticulum and is required for transport to the cell surface.</text>
</comment>
<comment type="subcellular location">
    <subcellularLocation>
        <location evidence="1">Cell membrane</location>
    </subcellularLocation>
</comment>
<sequence>MVKTQQVLLAVLWLRLHWVSGKNDVEQSPRYLSALEGDFVTINCSYSEEMTTLQWFQQNPGRGVVSLFILSLEMKKKGRVSATINRKERHSSLHITASQPRDSATYFCAVETQCSPGIWSLCPNSKAERHYLFSFLSFYIHLSLSSDR</sequence>
<feature type="domain" description="Ig-like" evidence="10">
    <location>
        <begin position="23"/>
        <end position="111"/>
    </location>
</feature>
<proteinExistence type="predicted"/>
<keyword evidence="2" id="KW-1003">Cell membrane</keyword>
<keyword evidence="12" id="KW-1185">Reference proteome</keyword>
<keyword evidence="8" id="KW-0391">Immunity</keyword>
<dbReference type="InterPro" id="IPR013783">
    <property type="entry name" value="Ig-like_fold"/>
</dbReference>
<evidence type="ECO:0000256" key="2">
    <source>
        <dbReference type="ARBA" id="ARBA00022475"/>
    </source>
</evidence>
<dbReference type="AlphaFoldDB" id="A0A8C6BG29"/>
<dbReference type="PANTHER" id="PTHR19339">
    <property type="entry name" value="T CELL RECEPTOR ALPHA VARIABLE 39"/>
    <property type="match status" value="1"/>
</dbReference>
<dbReference type="InterPro" id="IPR036179">
    <property type="entry name" value="Ig-like_dom_sf"/>
</dbReference>
<feature type="chain" id="PRO_5034376125" description="Ig-like domain-containing protein" evidence="9">
    <location>
        <begin position="22"/>
        <end position="148"/>
    </location>
</feature>
<dbReference type="Pfam" id="PF07686">
    <property type="entry name" value="V-set"/>
    <property type="match status" value="1"/>
</dbReference>
<evidence type="ECO:0000256" key="5">
    <source>
        <dbReference type="ARBA" id="ARBA00023157"/>
    </source>
</evidence>
<evidence type="ECO:0000313" key="12">
    <source>
        <dbReference type="Proteomes" id="UP000694561"/>
    </source>
</evidence>
<evidence type="ECO:0000313" key="11">
    <source>
        <dbReference type="Ensembl" id="ENSMMNP00015014176.1"/>
    </source>
</evidence>
<keyword evidence="5" id="KW-1015">Disulfide bond</keyword>
<dbReference type="InterPro" id="IPR007110">
    <property type="entry name" value="Ig-like_dom"/>
</dbReference>
<dbReference type="InterPro" id="IPR013106">
    <property type="entry name" value="Ig_V-set"/>
</dbReference>
<keyword evidence="8" id="KW-1279">T cell receptor</keyword>
<evidence type="ECO:0000256" key="4">
    <source>
        <dbReference type="ARBA" id="ARBA00023136"/>
    </source>
</evidence>
<evidence type="ECO:0000256" key="7">
    <source>
        <dbReference type="ARBA" id="ARBA00038651"/>
    </source>
</evidence>
<dbReference type="Gene3D" id="2.60.40.10">
    <property type="entry name" value="Immunoglobulins"/>
    <property type="match status" value="1"/>
</dbReference>
<keyword evidence="8" id="KW-1064">Adaptive immunity</keyword>
<dbReference type="Proteomes" id="UP000694561">
    <property type="component" value="Unplaced"/>
</dbReference>
<dbReference type="Ensembl" id="ENSMMNT00015015540.1">
    <property type="protein sequence ID" value="ENSMMNP00015014176.1"/>
    <property type="gene ID" value="ENSMMNG00015010449.1"/>
</dbReference>
<dbReference type="SMART" id="SM00406">
    <property type="entry name" value="IGv"/>
    <property type="match status" value="1"/>
</dbReference>
<organism evidence="11 12">
    <name type="scientific">Monodon monoceros</name>
    <name type="common">Narwhal</name>
    <name type="synonym">Ceratodon monodon</name>
    <dbReference type="NCBI Taxonomy" id="40151"/>
    <lineage>
        <taxon>Eukaryota</taxon>
        <taxon>Metazoa</taxon>
        <taxon>Chordata</taxon>
        <taxon>Craniata</taxon>
        <taxon>Vertebrata</taxon>
        <taxon>Euteleostomi</taxon>
        <taxon>Mammalia</taxon>
        <taxon>Eutheria</taxon>
        <taxon>Laurasiatheria</taxon>
        <taxon>Artiodactyla</taxon>
        <taxon>Whippomorpha</taxon>
        <taxon>Cetacea</taxon>
        <taxon>Odontoceti</taxon>
        <taxon>Monodontidae</taxon>
        <taxon>Monodon</taxon>
    </lineage>
</organism>
<dbReference type="GO" id="GO:0042101">
    <property type="term" value="C:T cell receptor complex"/>
    <property type="evidence" value="ECO:0007669"/>
    <property type="project" value="UniProtKB-KW"/>
</dbReference>
<keyword evidence="4" id="KW-0472">Membrane</keyword>
<evidence type="ECO:0000256" key="9">
    <source>
        <dbReference type="SAM" id="SignalP"/>
    </source>
</evidence>
<dbReference type="GeneTree" id="ENSGT00900000140957"/>
<evidence type="ECO:0000256" key="6">
    <source>
        <dbReference type="ARBA" id="ARBA00023180"/>
    </source>
</evidence>
<protein>
    <recommendedName>
        <fullName evidence="10">Ig-like domain-containing protein</fullName>
    </recommendedName>
</protein>
<evidence type="ECO:0000256" key="3">
    <source>
        <dbReference type="ARBA" id="ARBA00022729"/>
    </source>
</evidence>
<reference evidence="11" key="2">
    <citation type="submission" date="2025-09" db="UniProtKB">
        <authorList>
            <consortium name="Ensembl"/>
        </authorList>
    </citation>
    <scope>IDENTIFICATION</scope>
</reference>
<feature type="signal peptide" evidence="9">
    <location>
        <begin position="1"/>
        <end position="21"/>
    </location>
</feature>
<name>A0A8C6BG29_MONMO</name>
<keyword evidence="6" id="KW-0325">Glycoprotein</keyword>
<evidence type="ECO:0000256" key="1">
    <source>
        <dbReference type="ARBA" id="ARBA00004236"/>
    </source>
</evidence>